<keyword evidence="7" id="KW-1185">Reference proteome</keyword>
<evidence type="ECO:0000256" key="3">
    <source>
        <dbReference type="ARBA" id="ARBA00022729"/>
    </source>
</evidence>
<feature type="compositionally biased region" description="Basic and acidic residues" evidence="4">
    <location>
        <begin position="129"/>
        <end position="156"/>
    </location>
</feature>
<dbReference type="Gene3D" id="3.40.50.1980">
    <property type="entry name" value="Nitrogenase molybdenum iron protein domain"/>
    <property type="match status" value="2"/>
</dbReference>
<organism evidence="6 7">
    <name type="scientific">Isoptericola dokdonensis DS-3</name>
    <dbReference type="NCBI Taxonomy" id="1300344"/>
    <lineage>
        <taxon>Bacteria</taxon>
        <taxon>Bacillati</taxon>
        <taxon>Actinomycetota</taxon>
        <taxon>Actinomycetes</taxon>
        <taxon>Micrococcales</taxon>
        <taxon>Promicromonosporaceae</taxon>
        <taxon>Isoptericola</taxon>
    </lineage>
</organism>
<dbReference type="SUPFAM" id="SSF53807">
    <property type="entry name" value="Helical backbone' metal receptor"/>
    <property type="match status" value="1"/>
</dbReference>
<feature type="region of interest" description="Disordered" evidence="4">
    <location>
        <begin position="124"/>
        <end position="156"/>
    </location>
</feature>
<dbReference type="GO" id="GO:0046872">
    <property type="term" value="F:metal ion binding"/>
    <property type="evidence" value="ECO:0007669"/>
    <property type="project" value="InterPro"/>
</dbReference>
<dbReference type="PANTHER" id="PTHR42953">
    <property type="entry name" value="HIGH-AFFINITY ZINC UPTAKE SYSTEM PROTEIN ZNUA-RELATED"/>
    <property type="match status" value="1"/>
</dbReference>
<proteinExistence type="inferred from homology"/>
<dbReference type="AlphaFoldDB" id="A0A161IIF9"/>
<gene>
    <name evidence="6" type="primary">znuA</name>
    <name evidence="6" type="ORF">I598_0259</name>
</gene>
<evidence type="ECO:0000313" key="7">
    <source>
        <dbReference type="Proteomes" id="UP000076794"/>
    </source>
</evidence>
<reference evidence="6 7" key="1">
    <citation type="submission" date="2016-01" db="EMBL/GenBank/DDBJ databases">
        <title>Complete genome sequence of a soil Actinobacterium, Isoptericola dokdonensis DS-3.</title>
        <authorList>
            <person name="Kwon S.-K."/>
            <person name="Kim J.F."/>
        </authorList>
    </citation>
    <scope>NUCLEOTIDE SEQUENCE [LARGE SCALE GENOMIC DNA]</scope>
    <source>
        <strain evidence="6 7">DS-3</strain>
    </source>
</reference>
<dbReference type="STRING" id="1300344.I598_0259"/>
<dbReference type="OrthoDB" id="9810636at2"/>
<dbReference type="PROSITE" id="PS51257">
    <property type="entry name" value="PROKAR_LIPOPROTEIN"/>
    <property type="match status" value="1"/>
</dbReference>
<feature type="signal peptide" evidence="5">
    <location>
        <begin position="1"/>
        <end position="22"/>
    </location>
</feature>
<accession>A0A161IIF9</accession>
<protein>
    <submittedName>
        <fullName evidence="6">High-affinity zinc uptake system binding-protein ZnuA</fullName>
    </submittedName>
</protein>
<dbReference type="PATRIC" id="fig|1300344.3.peg.258"/>
<dbReference type="PANTHER" id="PTHR42953:SF3">
    <property type="entry name" value="HIGH-AFFINITY ZINC UPTAKE SYSTEM PROTEIN ZNUA"/>
    <property type="match status" value="1"/>
</dbReference>
<comment type="similarity">
    <text evidence="1">Belongs to the bacterial solute-binding protein 9 family.</text>
</comment>
<dbReference type="InterPro" id="IPR050492">
    <property type="entry name" value="Bact_metal-bind_prot9"/>
</dbReference>
<evidence type="ECO:0000313" key="6">
    <source>
        <dbReference type="EMBL" id="ANC29850.1"/>
    </source>
</evidence>
<dbReference type="Proteomes" id="UP000076794">
    <property type="component" value="Chromosome"/>
</dbReference>
<evidence type="ECO:0000256" key="5">
    <source>
        <dbReference type="SAM" id="SignalP"/>
    </source>
</evidence>
<evidence type="ECO:0000256" key="2">
    <source>
        <dbReference type="ARBA" id="ARBA00022448"/>
    </source>
</evidence>
<dbReference type="InterPro" id="IPR006127">
    <property type="entry name" value="ZnuA-like"/>
</dbReference>
<dbReference type="GO" id="GO:0030001">
    <property type="term" value="P:metal ion transport"/>
    <property type="evidence" value="ECO:0007669"/>
    <property type="project" value="InterPro"/>
</dbReference>
<feature type="chain" id="PRO_5039450312" evidence="5">
    <location>
        <begin position="23"/>
        <end position="332"/>
    </location>
</feature>
<dbReference type="KEGG" id="ido:I598_0259"/>
<dbReference type="RefSeq" id="WP_068200601.1">
    <property type="nucleotide sequence ID" value="NZ_CP014209.1"/>
</dbReference>
<evidence type="ECO:0000256" key="4">
    <source>
        <dbReference type="SAM" id="MobiDB-lite"/>
    </source>
</evidence>
<evidence type="ECO:0000256" key="1">
    <source>
        <dbReference type="ARBA" id="ARBA00011028"/>
    </source>
</evidence>
<dbReference type="EMBL" id="CP014209">
    <property type="protein sequence ID" value="ANC29850.1"/>
    <property type="molecule type" value="Genomic_DNA"/>
</dbReference>
<sequence length="332" mass="34435">MPTLRRALAATAALALPAVALTACSTDGEGTGSDDGTLQVLASFYPLQYVAEQVGGDLVSVDNLTPPSAEPHDLELAPAQVRAVGDADLVVYQSGFQAAVDEAVDARQPEHVVDAADVVELEASPGTVEHMDDEHEGETAEEHAEHADEEDGHDHGALDPHFWLDPTLLEPVADAVADELSAVDPGNAATYAANAEALTATLDDLDARYATALEPCAGQTLVTSHTAFGYLAERYDLVQIGIAAIDPEAEPSPARLREIGDVVEANDVQTIFTETLTSPKVAETLASDLGVATAVLDPLEGLSTEAADAGADYVAVMDDNLDSLVTGLGCDA</sequence>
<keyword evidence="3 5" id="KW-0732">Signal</keyword>
<name>A0A161IIF9_9MICO</name>
<dbReference type="Pfam" id="PF01297">
    <property type="entry name" value="ZnuA"/>
    <property type="match status" value="1"/>
</dbReference>
<keyword evidence="2" id="KW-0813">Transport</keyword>